<evidence type="ECO:0000313" key="8">
    <source>
        <dbReference type="Proteomes" id="UP000189739"/>
    </source>
</evidence>
<dbReference type="GO" id="GO:0046872">
    <property type="term" value="F:metal ion binding"/>
    <property type="evidence" value="ECO:0007669"/>
    <property type="project" value="UniProtKB-KW"/>
</dbReference>
<keyword evidence="3" id="KW-0378">Hydrolase</keyword>
<dbReference type="STRING" id="1792845.BC343_15010"/>
<dbReference type="PANTHER" id="PTHR30471:SF3">
    <property type="entry name" value="UPF0758 PROTEIN YEES-RELATED"/>
    <property type="match status" value="1"/>
</dbReference>
<evidence type="ECO:0000256" key="3">
    <source>
        <dbReference type="ARBA" id="ARBA00022801"/>
    </source>
</evidence>
<dbReference type="InterPro" id="IPR025657">
    <property type="entry name" value="RadC_JAB"/>
</dbReference>
<sequence>MKNKLKNIPFNVAEIELVYKNQVDPKMRPIVTSSKNAHAVFRAVWDDNRIDLVEEFKIILLAQNNTVIGVSNIATGSTTQCLADPKIVFGICLKSNAAGICLAHNHPSGNTAASPSDISLTHKFCEGARIFGIKVWDHIIITRHGYSSMNDDALMPNFD</sequence>
<dbReference type="AlphaFoldDB" id="A0A1S9P8Y4"/>
<dbReference type="RefSeq" id="WP_078350701.1">
    <property type="nucleotide sequence ID" value="NZ_MBTF01000036.1"/>
</dbReference>
<evidence type="ECO:0000256" key="2">
    <source>
        <dbReference type="ARBA" id="ARBA00022723"/>
    </source>
</evidence>
<evidence type="ECO:0000256" key="1">
    <source>
        <dbReference type="ARBA" id="ARBA00022670"/>
    </source>
</evidence>
<dbReference type="InterPro" id="IPR001405">
    <property type="entry name" value="UPF0758"/>
</dbReference>
<keyword evidence="4" id="KW-0862">Zinc</keyword>
<name>A0A1S9P8Y4_9SPHI</name>
<dbReference type="Proteomes" id="UP000189739">
    <property type="component" value="Unassembled WGS sequence"/>
</dbReference>
<evidence type="ECO:0000259" key="6">
    <source>
        <dbReference type="PROSITE" id="PS50249"/>
    </source>
</evidence>
<dbReference type="PROSITE" id="PS50249">
    <property type="entry name" value="MPN"/>
    <property type="match status" value="1"/>
</dbReference>
<dbReference type="CDD" id="cd08071">
    <property type="entry name" value="MPN_DUF2466"/>
    <property type="match status" value="1"/>
</dbReference>
<accession>A0A1S9P8Y4</accession>
<dbReference type="InterPro" id="IPR020891">
    <property type="entry name" value="UPF0758_CS"/>
</dbReference>
<feature type="domain" description="MPN" evidence="6">
    <location>
        <begin position="30"/>
        <end position="155"/>
    </location>
</feature>
<reference evidence="7 8" key="1">
    <citation type="submission" date="2016-07" db="EMBL/GenBank/DDBJ databases">
        <title>Genomic analysis of zinc-resistant bacterium Mucilaginibacter pedocola TBZ30.</title>
        <authorList>
            <person name="Huang J."/>
            <person name="Tang J."/>
        </authorList>
    </citation>
    <scope>NUCLEOTIDE SEQUENCE [LARGE SCALE GENOMIC DNA]</scope>
    <source>
        <strain evidence="7 8">TBZ30</strain>
    </source>
</reference>
<dbReference type="OrthoDB" id="9804482at2"/>
<proteinExistence type="predicted"/>
<dbReference type="Gene3D" id="3.40.140.10">
    <property type="entry name" value="Cytidine Deaminase, domain 2"/>
    <property type="match status" value="1"/>
</dbReference>
<dbReference type="PANTHER" id="PTHR30471">
    <property type="entry name" value="DNA REPAIR PROTEIN RADC"/>
    <property type="match status" value="1"/>
</dbReference>
<evidence type="ECO:0000313" key="7">
    <source>
        <dbReference type="EMBL" id="OOQ57405.1"/>
    </source>
</evidence>
<comment type="caution">
    <text evidence="7">The sequence shown here is derived from an EMBL/GenBank/DDBJ whole genome shotgun (WGS) entry which is preliminary data.</text>
</comment>
<dbReference type="Pfam" id="PF04002">
    <property type="entry name" value="RadC"/>
    <property type="match status" value="1"/>
</dbReference>
<gene>
    <name evidence="7" type="ORF">BC343_15010</name>
</gene>
<keyword evidence="5" id="KW-0482">Metalloprotease</keyword>
<dbReference type="GO" id="GO:0008237">
    <property type="term" value="F:metallopeptidase activity"/>
    <property type="evidence" value="ECO:0007669"/>
    <property type="project" value="UniProtKB-KW"/>
</dbReference>
<evidence type="ECO:0000256" key="4">
    <source>
        <dbReference type="ARBA" id="ARBA00022833"/>
    </source>
</evidence>
<protein>
    <recommendedName>
        <fullName evidence="6">MPN domain-containing protein</fullName>
    </recommendedName>
</protein>
<evidence type="ECO:0000256" key="5">
    <source>
        <dbReference type="ARBA" id="ARBA00023049"/>
    </source>
</evidence>
<keyword evidence="8" id="KW-1185">Reference proteome</keyword>
<dbReference type="InterPro" id="IPR037518">
    <property type="entry name" value="MPN"/>
</dbReference>
<organism evidence="7 8">
    <name type="scientific">Mucilaginibacter pedocola</name>
    <dbReference type="NCBI Taxonomy" id="1792845"/>
    <lineage>
        <taxon>Bacteria</taxon>
        <taxon>Pseudomonadati</taxon>
        <taxon>Bacteroidota</taxon>
        <taxon>Sphingobacteriia</taxon>
        <taxon>Sphingobacteriales</taxon>
        <taxon>Sphingobacteriaceae</taxon>
        <taxon>Mucilaginibacter</taxon>
    </lineage>
</organism>
<dbReference type="PROSITE" id="PS01302">
    <property type="entry name" value="UPF0758"/>
    <property type="match status" value="1"/>
</dbReference>
<dbReference type="EMBL" id="MBTF01000036">
    <property type="protein sequence ID" value="OOQ57405.1"/>
    <property type="molecule type" value="Genomic_DNA"/>
</dbReference>
<keyword evidence="2" id="KW-0479">Metal-binding</keyword>
<dbReference type="GO" id="GO:0006508">
    <property type="term" value="P:proteolysis"/>
    <property type="evidence" value="ECO:0007669"/>
    <property type="project" value="UniProtKB-KW"/>
</dbReference>
<keyword evidence="1" id="KW-0645">Protease</keyword>